<keyword evidence="6" id="KW-1185">Reference proteome</keyword>
<gene>
    <name evidence="5" type="ORF">HIM_05602</name>
</gene>
<feature type="transmembrane region" description="Helical" evidence="3">
    <location>
        <begin position="381"/>
        <end position="403"/>
    </location>
</feature>
<evidence type="ECO:0000256" key="3">
    <source>
        <dbReference type="SAM" id="Phobius"/>
    </source>
</evidence>
<feature type="transmembrane region" description="Helical" evidence="3">
    <location>
        <begin position="357"/>
        <end position="375"/>
    </location>
</feature>
<proteinExistence type="inferred from homology"/>
<feature type="transmembrane region" description="Helical" evidence="3">
    <location>
        <begin position="458"/>
        <end position="480"/>
    </location>
</feature>
<feature type="transmembrane region" description="Helical" evidence="3">
    <location>
        <begin position="415"/>
        <end position="438"/>
    </location>
</feature>
<evidence type="ECO:0000259" key="4">
    <source>
        <dbReference type="PROSITE" id="PS50850"/>
    </source>
</evidence>
<dbReference type="PANTHER" id="PTHR11360">
    <property type="entry name" value="MONOCARBOXYLATE TRANSPORTER"/>
    <property type="match status" value="1"/>
</dbReference>
<dbReference type="GO" id="GO:0016020">
    <property type="term" value="C:membrane"/>
    <property type="evidence" value="ECO:0007669"/>
    <property type="project" value="UniProtKB-SubCell"/>
</dbReference>
<organism evidence="5 6">
    <name type="scientific">Hirsutella minnesotensis 3608</name>
    <dbReference type="NCBI Taxonomy" id="1043627"/>
    <lineage>
        <taxon>Eukaryota</taxon>
        <taxon>Fungi</taxon>
        <taxon>Dikarya</taxon>
        <taxon>Ascomycota</taxon>
        <taxon>Pezizomycotina</taxon>
        <taxon>Sordariomycetes</taxon>
        <taxon>Hypocreomycetidae</taxon>
        <taxon>Hypocreales</taxon>
        <taxon>Ophiocordycipitaceae</taxon>
        <taxon>Hirsutella</taxon>
    </lineage>
</organism>
<dbReference type="Pfam" id="PF07690">
    <property type="entry name" value="MFS_1"/>
    <property type="match status" value="1"/>
</dbReference>
<dbReference type="InterPro" id="IPR050327">
    <property type="entry name" value="Proton-linked_MCT"/>
</dbReference>
<comment type="similarity">
    <text evidence="2">Belongs to the major facilitator superfamily. Monocarboxylate porter (TC 2.A.1.13) family.</text>
</comment>
<dbReference type="PROSITE" id="PS50850">
    <property type="entry name" value="MFS"/>
    <property type="match status" value="1"/>
</dbReference>
<dbReference type="Proteomes" id="UP000054481">
    <property type="component" value="Unassembled WGS sequence"/>
</dbReference>
<dbReference type="InterPro" id="IPR020846">
    <property type="entry name" value="MFS_dom"/>
</dbReference>
<evidence type="ECO:0000313" key="5">
    <source>
        <dbReference type="EMBL" id="KJZ75116.1"/>
    </source>
</evidence>
<dbReference type="Gene3D" id="1.20.1250.20">
    <property type="entry name" value="MFS general substrate transporter like domains"/>
    <property type="match status" value="2"/>
</dbReference>
<feature type="transmembrane region" description="Helical" evidence="3">
    <location>
        <begin position="247"/>
        <end position="265"/>
    </location>
</feature>
<dbReference type="GO" id="GO:0022857">
    <property type="term" value="F:transmembrane transporter activity"/>
    <property type="evidence" value="ECO:0007669"/>
    <property type="project" value="InterPro"/>
</dbReference>
<dbReference type="EMBL" id="KQ030520">
    <property type="protein sequence ID" value="KJZ75116.1"/>
    <property type="molecule type" value="Genomic_DNA"/>
</dbReference>
<feature type="transmembrane region" description="Helical" evidence="3">
    <location>
        <begin position="124"/>
        <end position="147"/>
    </location>
</feature>
<accession>A0A0F7ZKB3</accession>
<sequence>MSESGSGLLRFADGGHWPLAIAATGRTRQGRRHLPALIPTSASTMSSLVLEQLDRARSMRGGAGDDGAEPADPLPPTDRGPGAYSALACCTVSQAPIWGYSVSFGIFQEYYSSGRSHMAGSPGAFASVGAAQMGIMYLMMPAAFVVLRRYPQLRPWCGRLGLVLTVASLSASAFVDSVAGLVVTQGVLYALGCGLLFSPISMYMDQWFVERKGLAYGVMWAGKSAVGVAMPFVFSALLRRFGLRATLLSWAAASAMLTAPTLFLLRPRVPLAHAVQAPRPLSWAFIRHSTFWMMQVGIVMQSLGYLMPSTYLASYASTIGLSSVTGPVLLALFSLASVPGSVLHGLLGDRMGATNTVLISSLGSALAVFLLWGLSNHLANMVVFVILYGFFAGGFSATWSGMLRDIKRDDCHADTSIVFGMLLGGRGVGFVLGGPVSGALVPTRGALAEETLGYATRYGPMIICTGVTAILGAWASFWAMMGEARSKWLSPDRRLLTMSR</sequence>
<dbReference type="AlphaFoldDB" id="A0A0F7ZKB3"/>
<protein>
    <recommendedName>
        <fullName evidence="4">Major facilitator superfamily (MFS) profile domain-containing protein</fullName>
    </recommendedName>
</protein>
<reference evidence="5 6" key="1">
    <citation type="journal article" date="2014" name="Genome Biol. Evol.">
        <title>Comparative genomics and transcriptomics analyses reveal divergent lifestyle features of nematode endoparasitic fungus Hirsutella minnesotensis.</title>
        <authorList>
            <person name="Lai Y."/>
            <person name="Liu K."/>
            <person name="Zhang X."/>
            <person name="Zhang X."/>
            <person name="Li K."/>
            <person name="Wang N."/>
            <person name="Shu C."/>
            <person name="Wu Y."/>
            <person name="Wang C."/>
            <person name="Bushley K.E."/>
            <person name="Xiang M."/>
            <person name="Liu X."/>
        </authorList>
    </citation>
    <scope>NUCLEOTIDE SEQUENCE [LARGE SCALE GENOMIC DNA]</scope>
    <source>
        <strain evidence="5 6">3608</strain>
    </source>
</reference>
<evidence type="ECO:0000256" key="2">
    <source>
        <dbReference type="ARBA" id="ARBA00006727"/>
    </source>
</evidence>
<evidence type="ECO:0000256" key="1">
    <source>
        <dbReference type="ARBA" id="ARBA00004141"/>
    </source>
</evidence>
<dbReference type="SUPFAM" id="SSF103473">
    <property type="entry name" value="MFS general substrate transporter"/>
    <property type="match status" value="1"/>
</dbReference>
<feature type="transmembrane region" description="Helical" evidence="3">
    <location>
        <begin position="312"/>
        <end position="336"/>
    </location>
</feature>
<feature type="transmembrane region" description="Helical" evidence="3">
    <location>
        <begin position="285"/>
        <end position="306"/>
    </location>
</feature>
<feature type="transmembrane region" description="Helical" evidence="3">
    <location>
        <begin position="156"/>
        <end position="175"/>
    </location>
</feature>
<dbReference type="OrthoDB" id="2213137at2759"/>
<keyword evidence="3" id="KW-0472">Membrane</keyword>
<keyword evidence="3" id="KW-0812">Transmembrane</keyword>
<feature type="domain" description="Major facilitator superfamily (MFS) profile" evidence="4">
    <location>
        <begin position="290"/>
        <end position="500"/>
    </location>
</feature>
<dbReference type="InterPro" id="IPR036259">
    <property type="entry name" value="MFS_trans_sf"/>
</dbReference>
<name>A0A0F7ZKB3_9HYPO</name>
<comment type="subcellular location">
    <subcellularLocation>
        <location evidence="1">Membrane</location>
        <topology evidence="1">Multi-pass membrane protein</topology>
    </subcellularLocation>
</comment>
<keyword evidence="3" id="KW-1133">Transmembrane helix</keyword>
<dbReference type="InterPro" id="IPR011701">
    <property type="entry name" value="MFS"/>
</dbReference>
<evidence type="ECO:0000313" key="6">
    <source>
        <dbReference type="Proteomes" id="UP000054481"/>
    </source>
</evidence>
<dbReference type="PANTHER" id="PTHR11360:SF287">
    <property type="entry name" value="MFS MONOCARBOXYLATE TRANSPORTER"/>
    <property type="match status" value="1"/>
</dbReference>
<feature type="transmembrane region" description="Helical" evidence="3">
    <location>
        <begin position="214"/>
        <end position="235"/>
    </location>
</feature>